<feature type="compositionally biased region" description="Basic and acidic residues" evidence="1">
    <location>
        <begin position="87"/>
        <end position="105"/>
    </location>
</feature>
<keyword evidence="3" id="KW-1185">Reference proteome</keyword>
<feature type="region of interest" description="Disordered" evidence="1">
    <location>
        <begin position="69"/>
        <end position="121"/>
    </location>
</feature>
<evidence type="ECO:0000256" key="1">
    <source>
        <dbReference type="SAM" id="MobiDB-lite"/>
    </source>
</evidence>
<evidence type="ECO:0000313" key="2">
    <source>
        <dbReference type="EMBL" id="KAF3059132.1"/>
    </source>
</evidence>
<proteinExistence type="predicted"/>
<protein>
    <submittedName>
        <fullName evidence="2">Uncharacterized protein</fullName>
    </submittedName>
</protein>
<name>A0A9P5C9H9_9HYPO</name>
<feature type="compositionally biased region" description="Basic residues" evidence="1">
    <location>
        <begin position="22"/>
        <end position="32"/>
    </location>
</feature>
<reference evidence="2 3" key="1">
    <citation type="submission" date="2018-06" db="EMBL/GenBank/DDBJ databases">
        <title>Genome analysis of cellulolytic fungus Trichoderma lentiforme CFAM-422.</title>
        <authorList>
            <person name="Steindorff A.S."/>
            <person name="Formighieri E.F."/>
            <person name="Midorikawa G.E.O."/>
            <person name="Tamietti M.S."/>
            <person name="Ramos E.Z."/>
            <person name="Silva A.S."/>
            <person name="Bon E.P.S."/>
            <person name="Mendes T.D."/>
            <person name="Damaso M.C.T."/>
            <person name="Favaro L.C.L."/>
        </authorList>
    </citation>
    <scope>NUCLEOTIDE SEQUENCE [LARGE SCALE GENOMIC DNA]</scope>
    <source>
        <strain evidence="2 3">CFAM-422</strain>
    </source>
</reference>
<feature type="region of interest" description="Disordered" evidence="1">
    <location>
        <begin position="1"/>
        <end position="37"/>
    </location>
</feature>
<sequence length="121" mass="12756">MTLKGQQNRGAEAGCGRDAHSPPRRVLRRCKRNAGDTKAPLKPLAALKSRAANLAMLVSRLLVGFAARGTEREEGATGDVKTGETMVRSEEKEKYDQTGEQRDVASKAPSAGDGGAGSGVY</sequence>
<organism evidence="2 3">
    <name type="scientific">Trichoderma lentiforme</name>
    <dbReference type="NCBI Taxonomy" id="1567552"/>
    <lineage>
        <taxon>Eukaryota</taxon>
        <taxon>Fungi</taxon>
        <taxon>Dikarya</taxon>
        <taxon>Ascomycota</taxon>
        <taxon>Pezizomycotina</taxon>
        <taxon>Sordariomycetes</taxon>
        <taxon>Hypocreomycetidae</taxon>
        <taxon>Hypocreales</taxon>
        <taxon>Hypocreaceae</taxon>
        <taxon>Trichoderma</taxon>
    </lineage>
</organism>
<dbReference type="Proteomes" id="UP000801864">
    <property type="component" value="Unassembled WGS sequence"/>
</dbReference>
<feature type="compositionally biased region" description="Gly residues" evidence="1">
    <location>
        <begin position="112"/>
        <end position="121"/>
    </location>
</feature>
<dbReference type="AlphaFoldDB" id="A0A9P5C9H9"/>
<gene>
    <name evidence="2" type="ORF">CFAM422_011717</name>
</gene>
<dbReference type="EMBL" id="QLNT01000025">
    <property type="protein sequence ID" value="KAF3059132.1"/>
    <property type="molecule type" value="Genomic_DNA"/>
</dbReference>
<evidence type="ECO:0000313" key="3">
    <source>
        <dbReference type="Proteomes" id="UP000801864"/>
    </source>
</evidence>
<comment type="caution">
    <text evidence="2">The sequence shown here is derived from an EMBL/GenBank/DDBJ whole genome shotgun (WGS) entry which is preliminary data.</text>
</comment>
<accession>A0A9P5C9H9</accession>